<accession>A0A6G1HAZ5</accession>
<evidence type="ECO:0000313" key="1">
    <source>
        <dbReference type="EMBL" id="KAF1990396.1"/>
    </source>
</evidence>
<sequence length="99" mass="11408">MARPRVLSHVEVRSPRKGAGFIRSFAYSGNLNQFRISRQSAPDPRNNTEDDEVIPGLIALSSKYQPPKHQWKEAETKVLLILRRWYTASWKEISIVMNA</sequence>
<reference evidence="1" key="1">
    <citation type="journal article" date="2020" name="Stud. Mycol.">
        <title>101 Dothideomycetes genomes: a test case for predicting lifestyles and emergence of pathogens.</title>
        <authorList>
            <person name="Haridas S."/>
            <person name="Albert R."/>
            <person name="Binder M."/>
            <person name="Bloem J."/>
            <person name="Labutti K."/>
            <person name="Salamov A."/>
            <person name="Andreopoulos B."/>
            <person name="Baker S."/>
            <person name="Barry K."/>
            <person name="Bills G."/>
            <person name="Bluhm B."/>
            <person name="Cannon C."/>
            <person name="Castanera R."/>
            <person name="Culley D."/>
            <person name="Daum C."/>
            <person name="Ezra D."/>
            <person name="Gonzalez J."/>
            <person name="Henrissat B."/>
            <person name="Kuo A."/>
            <person name="Liang C."/>
            <person name="Lipzen A."/>
            <person name="Lutzoni F."/>
            <person name="Magnuson J."/>
            <person name="Mondo S."/>
            <person name="Nolan M."/>
            <person name="Ohm R."/>
            <person name="Pangilinan J."/>
            <person name="Park H.-J."/>
            <person name="Ramirez L."/>
            <person name="Alfaro M."/>
            <person name="Sun H."/>
            <person name="Tritt A."/>
            <person name="Yoshinaga Y."/>
            <person name="Zwiers L.-H."/>
            <person name="Turgeon B."/>
            <person name="Goodwin S."/>
            <person name="Spatafora J."/>
            <person name="Crous P."/>
            <person name="Grigoriev I."/>
        </authorList>
    </citation>
    <scope>NUCLEOTIDE SEQUENCE</scope>
    <source>
        <strain evidence="1">CBS 113979</strain>
    </source>
</reference>
<protein>
    <submittedName>
        <fullName evidence="1">Uncharacterized protein</fullName>
    </submittedName>
</protein>
<dbReference type="Proteomes" id="UP000800041">
    <property type="component" value="Unassembled WGS sequence"/>
</dbReference>
<keyword evidence="2" id="KW-1185">Reference proteome</keyword>
<proteinExistence type="predicted"/>
<dbReference type="AlphaFoldDB" id="A0A6G1HAZ5"/>
<organism evidence="1 2">
    <name type="scientific">Aulographum hederae CBS 113979</name>
    <dbReference type="NCBI Taxonomy" id="1176131"/>
    <lineage>
        <taxon>Eukaryota</taxon>
        <taxon>Fungi</taxon>
        <taxon>Dikarya</taxon>
        <taxon>Ascomycota</taxon>
        <taxon>Pezizomycotina</taxon>
        <taxon>Dothideomycetes</taxon>
        <taxon>Pleosporomycetidae</taxon>
        <taxon>Aulographales</taxon>
        <taxon>Aulographaceae</taxon>
    </lineage>
</organism>
<gene>
    <name evidence="1" type="ORF">K402DRAFT_417834</name>
</gene>
<name>A0A6G1HAZ5_9PEZI</name>
<evidence type="ECO:0000313" key="2">
    <source>
        <dbReference type="Proteomes" id="UP000800041"/>
    </source>
</evidence>
<dbReference type="EMBL" id="ML977142">
    <property type="protein sequence ID" value="KAF1990396.1"/>
    <property type="molecule type" value="Genomic_DNA"/>
</dbReference>